<dbReference type="Pfam" id="PF15261">
    <property type="entry name" value="JHY"/>
    <property type="match status" value="1"/>
</dbReference>
<proteinExistence type="predicted"/>
<name>A0A1R2CI55_9CILI</name>
<gene>
    <name evidence="2" type="ORF">SteCoe_9261</name>
</gene>
<dbReference type="InterPro" id="IPR027968">
    <property type="entry name" value="JHY"/>
</dbReference>
<protein>
    <submittedName>
        <fullName evidence="2">Uncharacterized protein</fullName>
    </submittedName>
</protein>
<dbReference type="AlphaFoldDB" id="A0A1R2CI55"/>
<dbReference type="EMBL" id="MPUH01000143">
    <property type="protein sequence ID" value="OMJ88719.1"/>
    <property type="molecule type" value="Genomic_DNA"/>
</dbReference>
<evidence type="ECO:0000313" key="2">
    <source>
        <dbReference type="EMBL" id="OMJ88719.1"/>
    </source>
</evidence>
<dbReference type="Proteomes" id="UP000187209">
    <property type="component" value="Unassembled WGS sequence"/>
</dbReference>
<comment type="caution">
    <text evidence="2">The sequence shown here is derived from an EMBL/GenBank/DDBJ whole genome shotgun (WGS) entry which is preliminary data.</text>
</comment>
<dbReference type="OrthoDB" id="10057281at2759"/>
<keyword evidence="3" id="KW-1185">Reference proteome</keyword>
<evidence type="ECO:0000313" key="3">
    <source>
        <dbReference type="Proteomes" id="UP000187209"/>
    </source>
</evidence>
<reference evidence="2 3" key="1">
    <citation type="submission" date="2016-11" db="EMBL/GenBank/DDBJ databases">
        <title>The macronuclear genome of Stentor coeruleus: a giant cell with tiny introns.</title>
        <authorList>
            <person name="Slabodnick M."/>
            <person name="Ruby J.G."/>
            <person name="Reiff S.B."/>
            <person name="Swart E.C."/>
            <person name="Gosai S."/>
            <person name="Prabakaran S."/>
            <person name="Witkowska E."/>
            <person name="Larue G.E."/>
            <person name="Fisher S."/>
            <person name="Freeman R.M."/>
            <person name="Gunawardena J."/>
            <person name="Chu W."/>
            <person name="Stover N.A."/>
            <person name="Gregory B.D."/>
            <person name="Nowacki M."/>
            <person name="Derisi J."/>
            <person name="Roy S.W."/>
            <person name="Marshall W.F."/>
            <person name="Sood P."/>
        </authorList>
    </citation>
    <scope>NUCLEOTIDE SEQUENCE [LARGE SCALE GENOMIC DNA]</scope>
    <source>
        <strain evidence="2">WM001</strain>
    </source>
</reference>
<evidence type="ECO:0000256" key="1">
    <source>
        <dbReference type="SAM" id="MobiDB-lite"/>
    </source>
</evidence>
<accession>A0A1R2CI55</accession>
<feature type="region of interest" description="Disordered" evidence="1">
    <location>
        <begin position="89"/>
        <end position="110"/>
    </location>
</feature>
<feature type="compositionally biased region" description="Basic and acidic residues" evidence="1">
    <location>
        <begin position="91"/>
        <end position="100"/>
    </location>
</feature>
<organism evidence="2 3">
    <name type="scientific">Stentor coeruleus</name>
    <dbReference type="NCBI Taxonomy" id="5963"/>
    <lineage>
        <taxon>Eukaryota</taxon>
        <taxon>Sar</taxon>
        <taxon>Alveolata</taxon>
        <taxon>Ciliophora</taxon>
        <taxon>Postciliodesmatophora</taxon>
        <taxon>Heterotrichea</taxon>
        <taxon>Heterotrichida</taxon>
        <taxon>Stentoridae</taxon>
        <taxon>Stentor</taxon>
    </lineage>
</organism>
<sequence length="235" mass="26595">MASTKFQERFKNRFAVISQDGSIQINPESAIIKPTESQLHSTVIKSSASYIISSGVPSPAPKAMLRSSENSFYGSDSVAYTEPIGSLNSHKYRESSEKSPKRMQYQSADPLRKKAVSTIESLGSKNKSYIKSTDFKPYTLKDYKVIKPKDYYQLGGLGPSNIGTDDWVKKKELNSKRWKYGKDIYYFNAAKLPLFPITHSTKSKIVEENPRQRALEFAKKIIKPPLKPQSFSDYL</sequence>